<evidence type="ECO:0000313" key="3">
    <source>
        <dbReference type="Proteomes" id="UP001431209"/>
    </source>
</evidence>
<dbReference type="SUPFAM" id="SSF109604">
    <property type="entry name" value="HD-domain/PDEase-like"/>
    <property type="match status" value="1"/>
</dbReference>
<dbReference type="GO" id="GO:0005634">
    <property type="term" value="C:nucleus"/>
    <property type="evidence" value="ECO:0007669"/>
    <property type="project" value="TreeGrafter"/>
</dbReference>
<dbReference type="AlphaFoldDB" id="A0AAW2YW16"/>
<feature type="domain" description="HD/PDEase" evidence="1">
    <location>
        <begin position="69"/>
        <end position="218"/>
    </location>
</feature>
<dbReference type="InterPro" id="IPR006674">
    <property type="entry name" value="HD_domain"/>
</dbReference>
<dbReference type="InterPro" id="IPR050135">
    <property type="entry name" value="dGTPase-like"/>
</dbReference>
<accession>A0AAW2YW16</accession>
<dbReference type="FunFam" id="1.10.3210.10:FF:000030">
    <property type="entry name" value="Deoxynucleoside triphosphate triphosphohydrolase SAMHD1 homolog"/>
    <property type="match status" value="1"/>
</dbReference>
<dbReference type="Gene3D" id="3.30.70.2760">
    <property type="match status" value="1"/>
</dbReference>
<proteinExistence type="predicted"/>
<dbReference type="CDD" id="cd00077">
    <property type="entry name" value="HDc"/>
    <property type="match status" value="1"/>
</dbReference>
<protein>
    <submittedName>
        <fullName evidence="2">Deoxynucleoside triphosphate triphosphohydrolase SAMHD1</fullName>
    </submittedName>
</protein>
<dbReference type="EMBL" id="JAOPGA020000741">
    <property type="protein sequence ID" value="KAL0481269.1"/>
    <property type="molecule type" value="Genomic_DNA"/>
</dbReference>
<name>A0AAW2YW16_9EUKA</name>
<dbReference type="PANTHER" id="PTHR11373:SF4">
    <property type="entry name" value="DEOXYNUCLEOSIDE TRIPHOSPHATE TRIPHOSPHOHYDROLASE SAMHD1"/>
    <property type="match status" value="1"/>
</dbReference>
<evidence type="ECO:0000259" key="1">
    <source>
        <dbReference type="SMART" id="SM00471"/>
    </source>
</evidence>
<dbReference type="GO" id="GO:0006203">
    <property type="term" value="P:dGTP catabolic process"/>
    <property type="evidence" value="ECO:0007669"/>
    <property type="project" value="TreeGrafter"/>
</dbReference>
<dbReference type="PANTHER" id="PTHR11373">
    <property type="entry name" value="DEOXYNUCLEOSIDE TRIPHOSPHATE TRIPHOSPHOHYDROLASE"/>
    <property type="match status" value="1"/>
</dbReference>
<reference evidence="2 3" key="1">
    <citation type="submission" date="2024-03" db="EMBL/GenBank/DDBJ databases">
        <title>The Acrasis kona genome and developmental transcriptomes reveal deep origins of eukaryotic multicellular pathways.</title>
        <authorList>
            <person name="Sheikh S."/>
            <person name="Fu C.-J."/>
            <person name="Brown M.W."/>
            <person name="Baldauf S.L."/>
        </authorList>
    </citation>
    <scope>NUCLEOTIDE SEQUENCE [LARGE SCALE GENOMIC DNA]</scope>
    <source>
        <strain evidence="2 3">ATCC MYA-3509</strain>
    </source>
</reference>
<dbReference type="Gene3D" id="1.10.3210.10">
    <property type="entry name" value="Hypothetical protein af1432"/>
    <property type="match status" value="1"/>
</dbReference>
<dbReference type="GO" id="GO:0008832">
    <property type="term" value="F:dGTPase activity"/>
    <property type="evidence" value="ECO:0007669"/>
    <property type="project" value="TreeGrafter"/>
</dbReference>
<dbReference type="Pfam" id="PF19276">
    <property type="entry name" value="HD_assoc_2"/>
    <property type="match status" value="1"/>
</dbReference>
<organism evidence="2 3">
    <name type="scientific">Acrasis kona</name>
    <dbReference type="NCBI Taxonomy" id="1008807"/>
    <lineage>
        <taxon>Eukaryota</taxon>
        <taxon>Discoba</taxon>
        <taxon>Heterolobosea</taxon>
        <taxon>Tetramitia</taxon>
        <taxon>Eutetramitia</taxon>
        <taxon>Acrasidae</taxon>
        <taxon>Acrasis</taxon>
    </lineage>
</organism>
<dbReference type="InterPro" id="IPR003607">
    <property type="entry name" value="HD/PDEase_dom"/>
</dbReference>
<sequence>MEDNFRTPTKSAYRAYHEVDIPTFKTYNDPIHGHIRIDKEIMQFVDTPQFQRLRDLKQLGSCYFVFPGATNNRFEHCIGVSHLAEEWMTSLKISQPYLEITEREQFLVKVAALCHDLGHGPFSHVFDNEFIPRAFSNVPLSSRWCHEDGSLMMFDYLLEDNNIDMDKADADFVKNLILGNVPEDSDRKFLYQIVANKTNSIDVDKFDYLQRDSMNLGYKSSYDATRLLKFSKVINDEICFSSKEVYNLYEMFHTRYSLHKQVYSHRVGKAVEYMITDALLKADPVLKLSEAIYDKHKYVNLTDGVLRSIEASQDPELNESRSIIRRLRTRNLYKFVDEVLLSNDQYEIKITESDIASCSDGKLKPDHVIVHNLVINYAMKDKNPVDNVRFYQQGNPNSFNIKKEQVSMLIPDSFSERSIRLYVRDASHSEAAHHAFQKCLKRFNFDIKGSKGSPSPFKKTKPEHLEVVPQHLKL</sequence>
<keyword evidence="3" id="KW-1185">Reference proteome</keyword>
<dbReference type="Pfam" id="PF01966">
    <property type="entry name" value="HD"/>
    <property type="match status" value="1"/>
</dbReference>
<dbReference type="InterPro" id="IPR045509">
    <property type="entry name" value="HD_assoc_2"/>
</dbReference>
<comment type="caution">
    <text evidence="2">The sequence shown here is derived from an EMBL/GenBank/DDBJ whole genome shotgun (WGS) entry which is preliminary data.</text>
</comment>
<dbReference type="SMART" id="SM00471">
    <property type="entry name" value="HDc"/>
    <property type="match status" value="1"/>
</dbReference>
<gene>
    <name evidence="2" type="ORF">AKO1_012802</name>
</gene>
<dbReference type="Proteomes" id="UP001431209">
    <property type="component" value="Unassembled WGS sequence"/>
</dbReference>
<evidence type="ECO:0000313" key="2">
    <source>
        <dbReference type="EMBL" id="KAL0481269.1"/>
    </source>
</evidence>